<organism evidence="1 2">
    <name type="scientific">Treponema succinifaciens (strain ATCC 33096 / DSM 2489 / 6091)</name>
    <dbReference type="NCBI Taxonomy" id="869209"/>
    <lineage>
        <taxon>Bacteria</taxon>
        <taxon>Pseudomonadati</taxon>
        <taxon>Spirochaetota</taxon>
        <taxon>Spirochaetia</taxon>
        <taxon>Spirochaetales</taxon>
        <taxon>Treponemataceae</taxon>
        <taxon>Treponema</taxon>
    </lineage>
</organism>
<accession>F2NRG8</accession>
<dbReference type="Proteomes" id="UP000006852">
    <property type="component" value="Chromosome"/>
</dbReference>
<proteinExistence type="predicted"/>
<dbReference type="RefSeq" id="WP_013700817.1">
    <property type="nucleotide sequence ID" value="NC_015385.1"/>
</dbReference>
<dbReference type="eggNOG" id="ENOG5030M17">
    <property type="taxonomic scope" value="Bacteria"/>
</dbReference>
<dbReference type="InterPro" id="IPR025591">
    <property type="entry name" value="RloB"/>
</dbReference>
<dbReference type="GeneID" id="302997771"/>
<keyword evidence="2" id="KW-1185">Reference proteome</keyword>
<evidence type="ECO:0008006" key="3">
    <source>
        <dbReference type="Google" id="ProtNLM"/>
    </source>
</evidence>
<reference evidence="2" key="2">
    <citation type="submission" date="2011-04" db="EMBL/GenBank/DDBJ databases">
        <title>The complete genome of chromosome of Treponema succinifaciens DSM 2489.</title>
        <authorList>
            <person name="Lucas S."/>
            <person name="Copeland A."/>
            <person name="Lapidus A."/>
            <person name="Bruce D."/>
            <person name="Goodwin L."/>
            <person name="Pitluck S."/>
            <person name="Peters L."/>
            <person name="Kyrpides N."/>
            <person name="Mavromatis K."/>
            <person name="Ivanova N."/>
            <person name="Ovchinnikova G."/>
            <person name="Teshima H."/>
            <person name="Detter J.C."/>
            <person name="Tapia R."/>
            <person name="Han C."/>
            <person name="Land M."/>
            <person name="Hauser L."/>
            <person name="Markowitz V."/>
            <person name="Cheng J.-F."/>
            <person name="Hugenholtz P."/>
            <person name="Woyke T."/>
            <person name="Wu D."/>
            <person name="Gronow S."/>
            <person name="Wellnitz S."/>
            <person name="Brambilla E."/>
            <person name="Klenk H.-P."/>
            <person name="Eisen J.A."/>
        </authorList>
    </citation>
    <scope>NUCLEOTIDE SEQUENCE [LARGE SCALE GENOMIC DNA]</scope>
    <source>
        <strain evidence="2">ATCC 33096 / DSM 2489 / 6091</strain>
    </source>
</reference>
<evidence type="ECO:0000313" key="1">
    <source>
        <dbReference type="EMBL" id="AEB13510.1"/>
    </source>
</evidence>
<dbReference type="EMBL" id="CP002631">
    <property type="protein sequence ID" value="AEB13510.1"/>
    <property type="molecule type" value="Genomic_DNA"/>
</dbReference>
<protein>
    <recommendedName>
        <fullName evidence="3">RloB domain-containing protein</fullName>
    </recommendedName>
</protein>
<reference evidence="1 2" key="1">
    <citation type="journal article" date="2011" name="Stand. Genomic Sci.">
        <title>Complete genome sequence of Treponema succinifaciens type strain (6091).</title>
        <authorList>
            <person name="Han C."/>
            <person name="Gronow S."/>
            <person name="Teshima H."/>
            <person name="Lapidus A."/>
            <person name="Nolan M."/>
            <person name="Lucas S."/>
            <person name="Hammon N."/>
            <person name="Deshpande S."/>
            <person name="Cheng J.F."/>
            <person name="Zeytun A."/>
            <person name="Tapia R."/>
            <person name="Goodwin L."/>
            <person name="Pitluck S."/>
            <person name="Liolios K."/>
            <person name="Pagani I."/>
            <person name="Ivanova N."/>
            <person name="Mavromatis K."/>
            <person name="Mikhailova N."/>
            <person name="Huntemann M."/>
            <person name="Pati A."/>
            <person name="Chen A."/>
            <person name="Palaniappan K."/>
            <person name="Land M."/>
            <person name="Hauser L."/>
            <person name="Brambilla E.M."/>
            <person name="Rohde M."/>
            <person name="Goker M."/>
            <person name="Woyke T."/>
            <person name="Bristow J."/>
            <person name="Eisen J.A."/>
            <person name="Markowitz V."/>
            <person name="Hugenholtz P."/>
            <person name="Kyrpides N.C."/>
            <person name="Klenk H.P."/>
            <person name="Detter J.C."/>
        </authorList>
    </citation>
    <scope>NUCLEOTIDE SEQUENCE [LARGE SCALE GENOMIC DNA]</scope>
    <source>
        <strain evidence="2">ATCC 33096 / DSM 2489 / 6091</strain>
    </source>
</reference>
<dbReference type="Pfam" id="PF13707">
    <property type="entry name" value="RloB"/>
    <property type="match status" value="1"/>
</dbReference>
<dbReference type="OrthoDB" id="9796523at2"/>
<evidence type="ECO:0000313" key="2">
    <source>
        <dbReference type="Proteomes" id="UP000006852"/>
    </source>
</evidence>
<gene>
    <name evidence="1" type="ordered locus">Tresu_0568</name>
</gene>
<dbReference type="AlphaFoldDB" id="F2NRG8"/>
<sequence>MKKEKSRGSRRMKQVILVLCEGETEECYVDMLRQKYRLPIKVISKIVGQKINQRLIDRHKKELRINAADKIQCYLMYDADVKKVVDTIKQCDATSLLSNPCIEIWFLAHIEKINSQIIDVNKCLQKLQMHSEWNTYIKGSLSLIQQEVLWKNRNVAKDNIVSNTESGKAFSNLSVFIDELNKQQD</sequence>
<dbReference type="STRING" id="869209.Tresu_0568"/>
<dbReference type="KEGG" id="tsu:Tresu_0568"/>
<name>F2NRG8_TRES6</name>
<dbReference type="HOGENOM" id="CLU_090993_2_0_12"/>